<name>A0A2Z6QVE9_9GLOM</name>
<dbReference type="EMBL" id="BEXD01001400">
    <property type="protein sequence ID" value="GBB93930.1"/>
    <property type="molecule type" value="Genomic_DNA"/>
</dbReference>
<evidence type="ECO:0000313" key="1">
    <source>
        <dbReference type="EMBL" id="GBB93930.1"/>
    </source>
</evidence>
<dbReference type="Proteomes" id="UP000247702">
    <property type="component" value="Unassembled WGS sequence"/>
</dbReference>
<protein>
    <submittedName>
        <fullName evidence="1">Uncharacterized protein</fullName>
    </submittedName>
</protein>
<sequence length="223" mass="26202">MFHNVFLDCFSEIAIPQMYRNSANVPQFRNYSAIELRYFAELRNICGIADNCGLRNCGYLGLKIRNVPQYRKSQLFRNCLFAAPSLFRGGPLSLKVLYRQTTVWKKWTKLFRRSGTPLEVDNDILKSRTPLEVNYDISKIQTFHFEDWTLFKDLVTIFEDYFEGPDKAQTPFKDPGRQNTVHLSKSAVGFLEEISKVWGFLEHYETLKVYSFWTKILKVYGFL</sequence>
<comment type="caution">
    <text evidence="1">The sequence shown here is derived from an EMBL/GenBank/DDBJ whole genome shotgun (WGS) entry which is preliminary data.</text>
</comment>
<organism evidence="1 2">
    <name type="scientific">Rhizophagus clarus</name>
    <dbReference type="NCBI Taxonomy" id="94130"/>
    <lineage>
        <taxon>Eukaryota</taxon>
        <taxon>Fungi</taxon>
        <taxon>Fungi incertae sedis</taxon>
        <taxon>Mucoromycota</taxon>
        <taxon>Glomeromycotina</taxon>
        <taxon>Glomeromycetes</taxon>
        <taxon>Glomerales</taxon>
        <taxon>Glomeraceae</taxon>
        <taxon>Rhizophagus</taxon>
    </lineage>
</organism>
<keyword evidence="2" id="KW-1185">Reference proteome</keyword>
<proteinExistence type="predicted"/>
<evidence type="ECO:0000313" key="2">
    <source>
        <dbReference type="Proteomes" id="UP000247702"/>
    </source>
</evidence>
<reference evidence="1 2" key="1">
    <citation type="submission" date="2017-11" db="EMBL/GenBank/DDBJ databases">
        <title>The genome of Rhizophagus clarus HR1 reveals common genetic basis of auxotrophy among arbuscular mycorrhizal fungi.</title>
        <authorList>
            <person name="Kobayashi Y."/>
        </authorList>
    </citation>
    <scope>NUCLEOTIDE SEQUENCE [LARGE SCALE GENOMIC DNA]</scope>
    <source>
        <strain evidence="1 2">HR1</strain>
    </source>
</reference>
<accession>A0A2Z6QVE9</accession>
<gene>
    <name evidence="1" type="ORF">RclHR1_22580001</name>
</gene>
<dbReference type="AlphaFoldDB" id="A0A2Z6QVE9"/>